<protein>
    <submittedName>
        <fullName evidence="2">Glycosyl transferase|GT4</fullName>
        <ecNumber evidence="2">2.4.-.-</ecNumber>
    </submittedName>
</protein>
<dbReference type="EC" id="2.4.-.-" evidence="2"/>
<dbReference type="EMBL" id="HG966617">
    <property type="protein sequence ID" value="CDO59068.1"/>
    <property type="molecule type" value="Genomic_DNA"/>
</dbReference>
<dbReference type="Proteomes" id="UP000032160">
    <property type="component" value="Chromosome I"/>
</dbReference>
<dbReference type="HOGENOM" id="CLU_668753_0_0_5"/>
<dbReference type="GO" id="GO:0016757">
    <property type="term" value="F:glycosyltransferase activity"/>
    <property type="evidence" value="ECO:0007669"/>
    <property type="project" value="UniProtKB-KW"/>
</dbReference>
<dbReference type="SUPFAM" id="SSF53756">
    <property type="entry name" value="UDP-Glycosyltransferase/glycogen phosphorylase"/>
    <property type="match status" value="1"/>
</dbReference>
<feature type="domain" description="Glycosyltransferase subfamily 4-like N-terminal" evidence="1">
    <location>
        <begin position="30"/>
        <end position="173"/>
    </location>
</feature>
<keyword evidence="2" id="KW-0808">Transferase</keyword>
<sequence length="427" mass="47050">MRRLLIVSPHFPPTDAADMHRVRGGVNFYARYGWEPAILAISPETAGRPIEERLTRTVPDDLPIQRVDALGVHVTRHLGLTASGLRGWVALARAGSKLLASGTYDLIYISTTQFPIMTLGRYWQRRFGVPFVLDFQDPWFNAEFVNSQRSRQLKHRFMRAVHRKLEAMTVPHASGIISVSQKYIDVFRRRYPGLADVPAAEVPFGFNPKDIEVLQAIETPLVFDKTTCTGFYAGRAGAESVDFLRLLMKALSSARQQWPDVFGAVRLQFVGTKYSNRETQAFVTAAAREFGVSEAVQEQGDRIPYFNALDATSRADFNIVLGSNDPAYRPSKLAILAEMGKPVVAAVGRDSVVERALGAFPQCAIGLLPDGEAGFEDAAASLAGLWREVICGAGRVPSPGPAKIQVSEAEKLAQQECRIFDRAVARS</sequence>
<dbReference type="AlphaFoldDB" id="X5M7E8"/>
<reference evidence="2 3" key="1">
    <citation type="journal article" date="2014" name="Front. Genet.">
        <title>Genome and metabolic network of "Candidatus Phaeomarinobacter ectocarpi" Ec32, a new candidate genus of Alphaproteobacteria frequently associated with brown algae.</title>
        <authorList>
            <person name="Dittami S.M."/>
            <person name="Barbeyron T."/>
            <person name="Boyen C."/>
            <person name="Cambefort J."/>
            <person name="Collet G."/>
            <person name="Delage L."/>
            <person name="Gobet A."/>
            <person name="Groisillier A."/>
            <person name="Leblanc C."/>
            <person name="Michel G."/>
            <person name="Scornet D."/>
            <person name="Siegel A."/>
            <person name="Tapia J.E."/>
            <person name="Tonon T."/>
        </authorList>
    </citation>
    <scope>NUCLEOTIDE SEQUENCE [LARGE SCALE GENOMIC DNA]</scope>
    <source>
        <strain evidence="2 3">Ec32</strain>
    </source>
</reference>
<proteinExistence type="predicted"/>
<evidence type="ECO:0000313" key="2">
    <source>
        <dbReference type="EMBL" id="CDO59068.1"/>
    </source>
</evidence>
<name>X5M7E8_9HYPH</name>
<evidence type="ECO:0000259" key="1">
    <source>
        <dbReference type="Pfam" id="PF13579"/>
    </source>
</evidence>
<keyword evidence="3" id="KW-1185">Reference proteome</keyword>
<dbReference type="InterPro" id="IPR028098">
    <property type="entry name" value="Glyco_trans_4-like_N"/>
</dbReference>
<dbReference type="STRING" id="1458461.BN1012_Phect854"/>
<dbReference type="Pfam" id="PF13579">
    <property type="entry name" value="Glyco_trans_4_4"/>
    <property type="match status" value="1"/>
</dbReference>
<dbReference type="Gene3D" id="3.40.50.2000">
    <property type="entry name" value="Glycogen Phosphorylase B"/>
    <property type="match status" value="1"/>
</dbReference>
<dbReference type="RefSeq" id="WP_043949834.1">
    <property type="nucleotide sequence ID" value="NZ_HG966617.1"/>
</dbReference>
<dbReference type="KEGG" id="pect:BN1012_Phect854"/>
<organism evidence="2 3">
    <name type="scientific">Candidatus Phaeomarinibacter ectocarpi</name>
    <dbReference type="NCBI Taxonomy" id="1458461"/>
    <lineage>
        <taxon>Bacteria</taxon>
        <taxon>Pseudomonadati</taxon>
        <taxon>Pseudomonadota</taxon>
        <taxon>Alphaproteobacteria</taxon>
        <taxon>Hyphomicrobiales</taxon>
        <taxon>Parvibaculaceae</taxon>
        <taxon>Candidatus Phaeomarinibacter</taxon>
    </lineage>
</organism>
<evidence type="ECO:0000313" key="3">
    <source>
        <dbReference type="Proteomes" id="UP000032160"/>
    </source>
</evidence>
<keyword evidence="2" id="KW-0328">Glycosyltransferase</keyword>
<gene>
    <name evidence="2" type="ORF">BN1012_Phect854</name>
</gene>
<dbReference type="OrthoDB" id="185319at2"/>
<accession>X5M7E8</accession>